<protein>
    <submittedName>
        <fullName evidence="9">Putative permease</fullName>
    </submittedName>
</protein>
<dbReference type="Proteomes" id="UP000198771">
    <property type="component" value="Unassembled WGS sequence"/>
</dbReference>
<evidence type="ECO:0000256" key="2">
    <source>
        <dbReference type="ARBA" id="ARBA00009773"/>
    </source>
</evidence>
<keyword evidence="6 8" id="KW-1133">Transmembrane helix</keyword>
<feature type="transmembrane region" description="Helical" evidence="8">
    <location>
        <begin position="41"/>
        <end position="59"/>
    </location>
</feature>
<feature type="transmembrane region" description="Helical" evidence="8">
    <location>
        <begin position="278"/>
        <end position="300"/>
    </location>
</feature>
<dbReference type="GO" id="GO:0055085">
    <property type="term" value="P:transmembrane transport"/>
    <property type="evidence" value="ECO:0007669"/>
    <property type="project" value="TreeGrafter"/>
</dbReference>
<dbReference type="InterPro" id="IPR002549">
    <property type="entry name" value="AI-2E-like"/>
</dbReference>
<evidence type="ECO:0000313" key="10">
    <source>
        <dbReference type="Proteomes" id="UP000198771"/>
    </source>
</evidence>
<sequence length="363" mass="40831">MQLIRAWFQRQFNDPQVVILVGMLTICFAALFFLGRMVVPFLAGLVVAYLLEGLVQFLTRLRIPRLLAVLVVFLTFMTGMFFALFWLLPLLTKQVAQLVQQIPGLITQTQSLLLQLPDRYPKLITDEQVVQFTSVLRTELFNFGQKLLSFSVASVMGLITIIVYLIIVPMLVFFFLKDRDKITAWVASFLPHERRLASQVWAEVNSQIGNYVRGKFWEIMIVWGVTYATFLWLGMQYAMLLGLVVGLSVLIPYIGAAVITLPVALVAYAQWGFGDEMLYVLIAYAVIQAVDGNILAPLLFSEAVNIHPVAIILAILVFGGLWGFWGIFFAIPLATVVQAVLRAWPRTMDTPPEQRGPKVVIAD</sequence>
<feature type="transmembrane region" description="Helical" evidence="8">
    <location>
        <begin position="240"/>
        <end position="266"/>
    </location>
</feature>
<feature type="transmembrane region" description="Helical" evidence="8">
    <location>
        <begin position="147"/>
        <end position="176"/>
    </location>
</feature>
<evidence type="ECO:0000256" key="1">
    <source>
        <dbReference type="ARBA" id="ARBA00004651"/>
    </source>
</evidence>
<comment type="subcellular location">
    <subcellularLocation>
        <location evidence="1">Cell membrane</location>
        <topology evidence="1">Multi-pass membrane protein</topology>
    </subcellularLocation>
</comment>
<dbReference type="AlphaFoldDB" id="A0A1G6CIQ9"/>
<dbReference type="GO" id="GO:0005886">
    <property type="term" value="C:plasma membrane"/>
    <property type="evidence" value="ECO:0007669"/>
    <property type="project" value="UniProtKB-SubCell"/>
</dbReference>
<organism evidence="9 10">
    <name type="scientific">Desulfonatronum thiosulfatophilum</name>
    <dbReference type="NCBI Taxonomy" id="617002"/>
    <lineage>
        <taxon>Bacteria</taxon>
        <taxon>Pseudomonadati</taxon>
        <taxon>Thermodesulfobacteriota</taxon>
        <taxon>Desulfovibrionia</taxon>
        <taxon>Desulfovibrionales</taxon>
        <taxon>Desulfonatronaceae</taxon>
        <taxon>Desulfonatronum</taxon>
    </lineage>
</organism>
<evidence type="ECO:0000256" key="8">
    <source>
        <dbReference type="SAM" id="Phobius"/>
    </source>
</evidence>
<feature type="transmembrane region" description="Helical" evidence="8">
    <location>
        <begin position="216"/>
        <end position="234"/>
    </location>
</feature>
<keyword evidence="7 8" id="KW-0472">Membrane</keyword>
<feature type="transmembrane region" description="Helical" evidence="8">
    <location>
        <begin position="306"/>
        <end position="337"/>
    </location>
</feature>
<keyword evidence="5 8" id="KW-0812">Transmembrane</keyword>
<evidence type="ECO:0000256" key="6">
    <source>
        <dbReference type="ARBA" id="ARBA00022989"/>
    </source>
</evidence>
<evidence type="ECO:0000256" key="4">
    <source>
        <dbReference type="ARBA" id="ARBA00022475"/>
    </source>
</evidence>
<feature type="transmembrane region" description="Helical" evidence="8">
    <location>
        <begin position="66"/>
        <end position="88"/>
    </location>
</feature>
<reference evidence="9 10" key="1">
    <citation type="submission" date="2016-10" db="EMBL/GenBank/DDBJ databases">
        <authorList>
            <person name="de Groot N.N."/>
        </authorList>
    </citation>
    <scope>NUCLEOTIDE SEQUENCE [LARGE SCALE GENOMIC DNA]</scope>
    <source>
        <strain evidence="9 10">ASO4-2</strain>
    </source>
</reference>
<dbReference type="PANTHER" id="PTHR21716">
    <property type="entry name" value="TRANSMEMBRANE PROTEIN"/>
    <property type="match status" value="1"/>
</dbReference>
<evidence type="ECO:0000256" key="3">
    <source>
        <dbReference type="ARBA" id="ARBA00022448"/>
    </source>
</evidence>
<keyword evidence="10" id="KW-1185">Reference proteome</keyword>
<dbReference type="PANTHER" id="PTHR21716:SF53">
    <property type="entry name" value="PERMEASE PERM-RELATED"/>
    <property type="match status" value="1"/>
</dbReference>
<name>A0A1G6CIQ9_9BACT</name>
<evidence type="ECO:0000313" key="9">
    <source>
        <dbReference type="EMBL" id="SDB32818.1"/>
    </source>
</evidence>
<accession>A0A1G6CIQ9</accession>
<evidence type="ECO:0000256" key="5">
    <source>
        <dbReference type="ARBA" id="ARBA00022692"/>
    </source>
</evidence>
<keyword evidence="4" id="KW-1003">Cell membrane</keyword>
<feature type="transmembrane region" description="Helical" evidence="8">
    <location>
        <begin position="12"/>
        <end position="35"/>
    </location>
</feature>
<keyword evidence="3" id="KW-0813">Transport</keyword>
<dbReference type="Pfam" id="PF01594">
    <property type="entry name" value="AI-2E_transport"/>
    <property type="match status" value="1"/>
</dbReference>
<dbReference type="EMBL" id="FMXO01000008">
    <property type="protein sequence ID" value="SDB32818.1"/>
    <property type="molecule type" value="Genomic_DNA"/>
</dbReference>
<dbReference type="RefSeq" id="WP_208596592.1">
    <property type="nucleotide sequence ID" value="NZ_FMXO01000008.1"/>
</dbReference>
<comment type="similarity">
    <text evidence="2">Belongs to the autoinducer-2 exporter (AI-2E) (TC 2.A.86) family.</text>
</comment>
<evidence type="ECO:0000256" key="7">
    <source>
        <dbReference type="ARBA" id="ARBA00023136"/>
    </source>
</evidence>
<proteinExistence type="inferred from homology"/>
<gene>
    <name evidence="9" type="ORF">SAMN05660653_01562</name>
</gene>
<dbReference type="STRING" id="617002.SAMN05660653_01562"/>